<dbReference type="EMBL" id="WVUD01000079">
    <property type="protein sequence ID" value="MYL85334.1"/>
    <property type="molecule type" value="Genomic_DNA"/>
</dbReference>
<dbReference type="PANTHER" id="PTHR35089:SF1">
    <property type="entry name" value="CHAPERONE PROTEIN SKP"/>
    <property type="match status" value="1"/>
</dbReference>
<dbReference type="GO" id="GO:0050821">
    <property type="term" value="P:protein stabilization"/>
    <property type="evidence" value="ECO:0007669"/>
    <property type="project" value="TreeGrafter"/>
</dbReference>
<accession>A0A7C9MXH6</accession>
<dbReference type="Proteomes" id="UP000482487">
    <property type="component" value="Unassembled WGS sequence"/>
</dbReference>
<gene>
    <name evidence="3" type="ORF">GTA51_19760</name>
</gene>
<dbReference type="AlphaFoldDB" id="A0A7C9MXH6"/>
<dbReference type="SUPFAM" id="SSF111384">
    <property type="entry name" value="OmpH-like"/>
    <property type="match status" value="1"/>
</dbReference>
<organism evidence="3 4">
    <name type="scientific">Solidesulfovibrio aerotolerans</name>
    <dbReference type="NCBI Taxonomy" id="295255"/>
    <lineage>
        <taxon>Bacteria</taxon>
        <taxon>Pseudomonadati</taxon>
        <taxon>Thermodesulfobacteriota</taxon>
        <taxon>Desulfovibrionia</taxon>
        <taxon>Desulfovibrionales</taxon>
        <taxon>Desulfovibrionaceae</taxon>
        <taxon>Solidesulfovibrio</taxon>
    </lineage>
</organism>
<keyword evidence="2" id="KW-0732">Signal</keyword>
<dbReference type="InterPro" id="IPR005632">
    <property type="entry name" value="Chaperone_Skp"/>
</dbReference>
<dbReference type="InterPro" id="IPR024930">
    <property type="entry name" value="Skp_dom_sf"/>
</dbReference>
<dbReference type="PANTHER" id="PTHR35089">
    <property type="entry name" value="CHAPERONE PROTEIN SKP"/>
    <property type="match status" value="1"/>
</dbReference>
<dbReference type="GO" id="GO:0051082">
    <property type="term" value="F:unfolded protein binding"/>
    <property type="evidence" value="ECO:0007669"/>
    <property type="project" value="InterPro"/>
</dbReference>
<evidence type="ECO:0008006" key="5">
    <source>
        <dbReference type="Google" id="ProtNLM"/>
    </source>
</evidence>
<dbReference type="Pfam" id="PF03938">
    <property type="entry name" value="OmpH"/>
    <property type="match status" value="1"/>
</dbReference>
<dbReference type="OrthoDB" id="5432254at2"/>
<proteinExistence type="inferred from homology"/>
<evidence type="ECO:0000313" key="4">
    <source>
        <dbReference type="Proteomes" id="UP000482487"/>
    </source>
</evidence>
<dbReference type="SMART" id="SM00935">
    <property type="entry name" value="OmpH"/>
    <property type="match status" value="1"/>
</dbReference>
<comment type="similarity">
    <text evidence="1">Belongs to the Skp family.</text>
</comment>
<protein>
    <recommendedName>
        <fullName evidence="5">OmpH family outer membrane protein</fullName>
    </recommendedName>
</protein>
<dbReference type="Gene3D" id="3.30.910.20">
    <property type="entry name" value="Skp domain"/>
    <property type="match status" value="1"/>
</dbReference>
<dbReference type="RefSeq" id="WP_160964194.1">
    <property type="nucleotide sequence ID" value="NZ_WVUD01000079.1"/>
</dbReference>
<name>A0A7C9MXH6_9BACT</name>
<dbReference type="GO" id="GO:0005829">
    <property type="term" value="C:cytosol"/>
    <property type="evidence" value="ECO:0007669"/>
    <property type="project" value="TreeGrafter"/>
</dbReference>
<keyword evidence="4" id="KW-1185">Reference proteome</keyword>
<sequence>MRMLVLFLVVGFSLLSFTTGYAQTRIAVVNSREILTKCNAGAKLVKGIQDKFADRRQEAAKLEQWAGKLQKEASESNIKDARKKDIMAELQQIGDKLQQFTRDVTQEENIQFKPVVDKVNQALGEYAKQKGISGIQDRANYVYVGPDMDITEEIIKKVNQMP</sequence>
<evidence type="ECO:0000313" key="3">
    <source>
        <dbReference type="EMBL" id="MYL85334.1"/>
    </source>
</evidence>
<evidence type="ECO:0000256" key="2">
    <source>
        <dbReference type="ARBA" id="ARBA00022729"/>
    </source>
</evidence>
<comment type="caution">
    <text evidence="3">The sequence shown here is derived from an EMBL/GenBank/DDBJ whole genome shotgun (WGS) entry which is preliminary data.</text>
</comment>
<evidence type="ECO:0000256" key="1">
    <source>
        <dbReference type="ARBA" id="ARBA00009091"/>
    </source>
</evidence>
<reference evidence="3 4" key="1">
    <citation type="submission" date="2020-01" db="EMBL/GenBank/DDBJ databases">
        <title>Genome sequence of Desulfovibrio aerotolerans DSM 16695(T).</title>
        <authorList>
            <person name="Karnachuk O."/>
            <person name="Avakyan M."/>
            <person name="Mardanov A."/>
            <person name="Kadnikov V."/>
            <person name="Ravin N."/>
        </authorList>
    </citation>
    <scope>NUCLEOTIDE SEQUENCE [LARGE SCALE GENOMIC DNA]</scope>
    <source>
        <strain evidence="3 4">DSM 16695</strain>
    </source>
</reference>